<dbReference type="PANTHER" id="PTHR43377:SF1">
    <property type="entry name" value="BILIVERDIN REDUCTASE A"/>
    <property type="match status" value="1"/>
</dbReference>
<evidence type="ECO:0000259" key="3">
    <source>
        <dbReference type="Pfam" id="PF02894"/>
    </source>
</evidence>
<dbReference type="Gene3D" id="3.30.360.10">
    <property type="entry name" value="Dihydrodipicolinate Reductase, domain 2"/>
    <property type="match status" value="1"/>
</dbReference>
<evidence type="ECO:0000313" key="5">
    <source>
        <dbReference type="Proteomes" id="UP000078534"/>
    </source>
</evidence>
<evidence type="ECO:0008006" key="6">
    <source>
        <dbReference type="Google" id="ProtNLM"/>
    </source>
</evidence>
<name>A0A179SLE0_9BACI</name>
<dbReference type="SUPFAM" id="SSF51735">
    <property type="entry name" value="NAD(P)-binding Rossmann-fold domains"/>
    <property type="match status" value="1"/>
</dbReference>
<proteinExistence type="inferred from homology"/>
<dbReference type="Gene3D" id="3.40.50.720">
    <property type="entry name" value="NAD(P)-binding Rossmann-like Domain"/>
    <property type="match status" value="1"/>
</dbReference>
<keyword evidence="5" id="KW-1185">Reference proteome</keyword>
<evidence type="ECO:0000313" key="4">
    <source>
        <dbReference type="EMBL" id="OAS82507.1"/>
    </source>
</evidence>
<dbReference type="Proteomes" id="UP000078534">
    <property type="component" value="Unassembled WGS sequence"/>
</dbReference>
<dbReference type="PANTHER" id="PTHR43377">
    <property type="entry name" value="BILIVERDIN REDUCTASE A"/>
    <property type="match status" value="1"/>
</dbReference>
<dbReference type="OrthoDB" id="9815825at2"/>
<dbReference type="InterPro" id="IPR051450">
    <property type="entry name" value="Gfo/Idh/MocA_Oxidoreductases"/>
</dbReference>
<gene>
    <name evidence="4" type="ORF">A6K24_12725</name>
</gene>
<dbReference type="SUPFAM" id="SSF55347">
    <property type="entry name" value="Glyceraldehyde-3-phosphate dehydrogenase-like, C-terminal domain"/>
    <property type="match status" value="1"/>
</dbReference>
<reference evidence="5" key="1">
    <citation type="submission" date="2016-04" db="EMBL/GenBank/DDBJ databases">
        <authorList>
            <person name="Lyu Z."/>
            <person name="Lyu W."/>
        </authorList>
    </citation>
    <scope>NUCLEOTIDE SEQUENCE [LARGE SCALE GENOMIC DNA]</scope>
    <source>
        <strain evidence="5">C44</strain>
    </source>
</reference>
<accession>A0A179SLE0</accession>
<dbReference type="GO" id="GO:0000166">
    <property type="term" value="F:nucleotide binding"/>
    <property type="evidence" value="ECO:0007669"/>
    <property type="project" value="InterPro"/>
</dbReference>
<dbReference type="AlphaFoldDB" id="A0A179SLE0"/>
<comment type="caution">
    <text evidence="4">The sequence shown here is derived from an EMBL/GenBank/DDBJ whole genome shotgun (WGS) entry which is preliminary data.</text>
</comment>
<protein>
    <recommendedName>
        <fullName evidence="6">Gfo/Idh/MocA family oxidoreductase</fullName>
    </recommendedName>
</protein>
<dbReference type="STRING" id="152268.A6K24_12725"/>
<sequence>MKIGVVGTGTMGKLHLDAWSNMKAVTISGILGRDKSLVDQLAEKYRSNTYTEYEELLNTDIDVIDICLPTYLHKEFVTKAAQHGKHIICEKPLALNLDECRAILEICHTYGVQLFVGHTLRFLPEYKHAHDQVKSGVIGEPGVVRLSRGGPYPLGRDSWYQDEVKSGGVILDLGIHEFDWVRWTFGEVERVMAKQVKRKGENGNSIEYALVTLRMLSGTIVHIELSWAKETFESAFEIAGNKGMLTHSDRESYPIKLKIKNEEEQNSGEVALPKSIGTNSPLQLQLEHFTKCLENDEKPIISAEDAMKAVEIAVAAIESVNSGQPVSLLTKKEVF</sequence>
<feature type="domain" description="Gfo/Idh/MocA-like oxidoreductase N-terminal" evidence="2">
    <location>
        <begin position="1"/>
        <end position="118"/>
    </location>
</feature>
<evidence type="ECO:0000256" key="1">
    <source>
        <dbReference type="ARBA" id="ARBA00010928"/>
    </source>
</evidence>
<dbReference type="Pfam" id="PF01408">
    <property type="entry name" value="GFO_IDH_MocA"/>
    <property type="match status" value="1"/>
</dbReference>
<dbReference type="InterPro" id="IPR036291">
    <property type="entry name" value="NAD(P)-bd_dom_sf"/>
</dbReference>
<dbReference type="InterPro" id="IPR004104">
    <property type="entry name" value="Gfo/Idh/MocA-like_OxRdtase_C"/>
</dbReference>
<dbReference type="RefSeq" id="WP_066339936.1">
    <property type="nucleotide sequence ID" value="NZ_LWSG01000045.1"/>
</dbReference>
<comment type="similarity">
    <text evidence="1">Belongs to the Gfo/Idh/MocA family.</text>
</comment>
<organism evidence="4 5">
    <name type="scientific">Metabacillus litoralis</name>
    <dbReference type="NCBI Taxonomy" id="152268"/>
    <lineage>
        <taxon>Bacteria</taxon>
        <taxon>Bacillati</taxon>
        <taxon>Bacillota</taxon>
        <taxon>Bacilli</taxon>
        <taxon>Bacillales</taxon>
        <taxon>Bacillaceae</taxon>
        <taxon>Metabacillus</taxon>
    </lineage>
</organism>
<evidence type="ECO:0000259" key="2">
    <source>
        <dbReference type="Pfam" id="PF01408"/>
    </source>
</evidence>
<feature type="domain" description="Gfo/Idh/MocA-like oxidoreductase C-terminal" evidence="3">
    <location>
        <begin position="131"/>
        <end position="328"/>
    </location>
</feature>
<dbReference type="InterPro" id="IPR000683">
    <property type="entry name" value="Gfo/Idh/MocA-like_OxRdtase_N"/>
</dbReference>
<dbReference type="EMBL" id="LWSG01000045">
    <property type="protein sequence ID" value="OAS82507.1"/>
    <property type="molecule type" value="Genomic_DNA"/>
</dbReference>
<dbReference type="Pfam" id="PF02894">
    <property type="entry name" value="GFO_IDH_MocA_C"/>
    <property type="match status" value="1"/>
</dbReference>